<dbReference type="InterPro" id="IPR010158">
    <property type="entry name" value="Amidase_Cbmase"/>
</dbReference>
<dbReference type="AlphaFoldDB" id="A0A9D1NSG1"/>
<dbReference type="Gene3D" id="3.40.630.10">
    <property type="entry name" value="Zn peptidases"/>
    <property type="match status" value="1"/>
</dbReference>
<dbReference type="GO" id="GO:0016813">
    <property type="term" value="F:hydrolase activity, acting on carbon-nitrogen (but not peptide) bonds, in linear amidines"/>
    <property type="evidence" value="ECO:0007669"/>
    <property type="project" value="InterPro"/>
</dbReference>
<dbReference type="Gene3D" id="3.30.70.360">
    <property type="match status" value="1"/>
</dbReference>
<organism evidence="3 4">
    <name type="scientific">Candidatus Faeciplasma avium</name>
    <dbReference type="NCBI Taxonomy" id="2840798"/>
    <lineage>
        <taxon>Bacteria</taxon>
        <taxon>Bacillati</taxon>
        <taxon>Bacillota</taxon>
        <taxon>Clostridia</taxon>
        <taxon>Eubacteriales</taxon>
        <taxon>Oscillospiraceae</taxon>
        <taxon>Oscillospiraceae incertae sedis</taxon>
        <taxon>Candidatus Faeciplasma</taxon>
    </lineage>
</organism>
<reference evidence="3" key="1">
    <citation type="submission" date="2020-10" db="EMBL/GenBank/DDBJ databases">
        <authorList>
            <person name="Gilroy R."/>
        </authorList>
    </citation>
    <scope>NUCLEOTIDE SEQUENCE</scope>
    <source>
        <strain evidence="3">1370</strain>
    </source>
</reference>
<sequence length="237" mass="26562">MYSGEVVRQVDTKFIRDRITQLRILEDNGKDVGVVDCVLGMFNYSVRFYGQTVHAGTFPVPKRRDALYAAAQALCYLHSEIDSLGIDELVYTTGEIVCHPCVHTCVPDYVDFSIDVRHKDPESLNRVLVVVKSCADREWSDCSCVVEKAWNRDTVYYDERLIGYVKEAAEECGIPHMYIHSGAGHDAQFAAYMMPTTMVFVQSKDGLSHCEPEFSSVKHCTEGATVMLGAVLKADKD</sequence>
<reference evidence="3" key="2">
    <citation type="journal article" date="2021" name="PeerJ">
        <title>Extensive microbial diversity within the chicken gut microbiome revealed by metagenomics and culture.</title>
        <authorList>
            <person name="Gilroy R."/>
            <person name="Ravi A."/>
            <person name="Getino M."/>
            <person name="Pursley I."/>
            <person name="Horton D.L."/>
            <person name="Alikhan N.F."/>
            <person name="Baker D."/>
            <person name="Gharbi K."/>
            <person name="Hall N."/>
            <person name="Watson M."/>
            <person name="Adriaenssens E.M."/>
            <person name="Foster-Nyarko E."/>
            <person name="Jarju S."/>
            <person name="Secka A."/>
            <person name="Antonio M."/>
            <person name="Oren A."/>
            <person name="Chaudhuri R.R."/>
            <person name="La Ragione R."/>
            <person name="Hildebrand F."/>
            <person name="Pallen M.J."/>
        </authorList>
    </citation>
    <scope>NUCLEOTIDE SEQUENCE</scope>
    <source>
        <strain evidence="3">1370</strain>
    </source>
</reference>
<dbReference type="Pfam" id="PF01546">
    <property type="entry name" value="Peptidase_M20"/>
    <property type="match status" value="1"/>
</dbReference>
<comment type="caution">
    <text evidence="3">The sequence shown here is derived from an EMBL/GenBank/DDBJ whole genome shotgun (WGS) entry which is preliminary data.</text>
</comment>
<gene>
    <name evidence="3" type="ORF">IAD28_05925</name>
</gene>
<comment type="similarity">
    <text evidence="1">Belongs to the peptidase M20 family.</text>
</comment>
<dbReference type="Proteomes" id="UP000823960">
    <property type="component" value="Unassembled WGS sequence"/>
</dbReference>
<evidence type="ECO:0000256" key="1">
    <source>
        <dbReference type="ARBA" id="ARBA00006153"/>
    </source>
</evidence>
<dbReference type="EMBL" id="DVOL01000086">
    <property type="protein sequence ID" value="HIV11210.1"/>
    <property type="molecule type" value="Genomic_DNA"/>
</dbReference>
<protein>
    <submittedName>
        <fullName evidence="3">M20/M25/M40 family metallo-hydrolase</fullName>
    </submittedName>
</protein>
<keyword evidence="2" id="KW-0378">Hydrolase</keyword>
<accession>A0A9D1NSG1</accession>
<dbReference type="PANTHER" id="PTHR32494">
    <property type="entry name" value="ALLANTOATE DEIMINASE-RELATED"/>
    <property type="match status" value="1"/>
</dbReference>
<dbReference type="PANTHER" id="PTHR32494:SF5">
    <property type="entry name" value="ALLANTOATE AMIDOHYDROLASE"/>
    <property type="match status" value="1"/>
</dbReference>
<evidence type="ECO:0000256" key="2">
    <source>
        <dbReference type="ARBA" id="ARBA00022801"/>
    </source>
</evidence>
<proteinExistence type="inferred from homology"/>
<dbReference type="SUPFAM" id="SSF53187">
    <property type="entry name" value="Zn-dependent exopeptidases"/>
    <property type="match status" value="1"/>
</dbReference>
<evidence type="ECO:0000313" key="3">
    <source>
        <dbReference type="EMBL" id="HIV11210.1"/>
    </source>
</evidence>
<dbReference type="SUPFAM" id="SSF55031">
    <property type="entry name" value="Bacterial exopeptidase dimerisation domain"/>
    <property type="match status" value="1"/>
</dbReference>
<dbReference type="InterPro" id="IPR036264">
    <property type="entry name" value="Bact_exopeptidase_dim_dom"/>
</dbReference>
<evidence type="ECO:0000313" key="4">
    <source>
        <dbReference type="Proteomes" id="UP000823960"/>
    </source>
</evidence>
<dbReference type="InterPro" id="IPR002933">
    <property type="entry name" value="Peptidase_M20"/>
</dbReference>
<name>A0A9D1NSG1_9FIRM</name>